<dbReference type="Gene3D" id="6.10.250.330">
    <property type="match status" value="1"/>
</dbReference>
<dbReference type="Gene3D" id="3.40.1620.10">
    <property type="entry name" value="YefM-like domain"/>
    <property type="match status" value="1"/>
</dbReference>
<reference evidence="3 4" key="1">
    <citation type="journal article" date="2014" name="Int. J. Syst. Evol. Microbiol.">
        <title>Complete genome sequence of Corynebacterium casei LMG S-19264T (=DSM 44701T), isolated from a smear-ripened cheese.</title>
        <authorList>
            <consortium name="US DOE Joint Genome Institute (JGI-PGF)"/>
            <person name="Walter F."/>
            <person name="Albersmeier A."/>
            <person name="Kalinowski J."/>
            <person name="Ruckert C."/>
        </authorList>
    </citation>
    <scope>NUCLEOTIDE SEQUENCE [LARGE SCALE GENOMIC DNA]</scope>
    <source>
        <strain evidence="3 4">CGMCC 1.15896</strain>
    </source>
</reference>
<evidence type="ECO:0000313" key="4">
    <source>
        <dbReference type="Proteomes" id="UP000596977"/>
    </source>
</evidence>
<gene>
    <name evidence="3" type="ORF">GCM10011499_27540</name>
</gene>
<evidence type="ECO:0000256" key="2">
    <source>
        <dbReference type="RuleBase" id="RU362080"/>
    </source>
</evidence>
<sequence length="84" mass="9425">MPVMTYTDARANFKEVMDRAINDHEEIVVTRRKGEAVVVVSLEDWSSINETLHLLSTRANAAALRRSITELDEGKGEAKDLIEP</sequence>
<evidence type="ECO:0000256" key="1">
    <source>
        <dbReference type="ARBA" id="ARBA00009981"/>
    </source>
</evidence>
<comment type="similarity">
    <text evidence="1 2">Belongs to the phD/YefM antitoxin family.</text>
</comment>
<dbReference type="Proteomes" id="UP000596977">
    <property type="component" value="Unassembled WGS sequence"/>
</dbReference>
<dbReference type="InterPro" id="IPR036165">
    <property type="entry name" value="YefM-like_sf"/>
</dbReference>
<keyword evidence="4" id="KW-1185">Reference proteome</keyword>
<dbReference type="SUPFAM" id="SSF143120">
    <property type="entry name" value="YefM-like"/>
    <property type="match status" value="1"/>
</dbReference>
<dbReference type="EMBL" id="BMKB01000004">
    <property type="protein sequence ID" value="GGA55889.1"/>
    <property type="molecule type" value="Genomic_DNA"/>
</dbReference>
<dbReference type="RefSeq" id="WP_127072399.1">
    <property type="nucleotide sequence ID" value="NZ_BMKB01000004.1"/>
</dbReference>
<dbReference type="PANTHER" id="PTHR33713">
    <property type="entry name" value="ANTITOXIN YAFN-RELATED"/>
    <property type="match status" value="1"/>
</dbReference>
<dbReference type="NCBIfam" id="TIGR01552">
    <property type="entry name" value="phd_fam"/>
    <property type="match status" value="1"/>
</dbReference>
<dbReference type="PANTHER" id="PTHR33713:SF6">
    <property type="entry name" value="ANTITOXIN YEFM"/>
    <property type="match status" value="1"/>
</dbReference>
<dbReference type="InterPro" id="IPR051405">
    <property type="entry name" value="phD/YefM_antitoxin"/>
</dbReference>
<comment type="function">
    <text evidence="2">Antitoxin component of a type II toxin-antitoxin (TA) system.</text>
</comment>
<dbReference type="Pfam" id="PF02604">
    <property type="entry name" value="PhdYeFM_antitox"/>
    <property type="match status" value="1"/>
</dbReference>
<dbReference type="AlphaFoldDB" id="A0A916VZM6"/>
<evidence type="ECO:0000313" key="3">
    <source>
        <dbReference type="EMBL" id="GGA55889.1"/>
    </source>
</evidence>
<accession>A0A916VZM6</accession>
<dbReference type="OrthoDB" id="9802003at2"/>
<proteinExistence type="inferred from homology"/>
<name>A0A916VZM6_9HYPH</name>
<organism evidence="3 4">
    <name type="scientific">Pelagibacterium lentulum</name>
    <dbReference type="NCBI Taxonomy" id="2029865"/>
    <lineage>
        <taxon>Bacteria</taxon>
        <taxon>Pseudomonadati</taxon>
        <taxon>Pseudomonadota</taxon>
        <taxon>Alphaproteobacteria</taxon>
        <taxon>Hyphomicrobiales</taxon>
        <taxon>Devosiaceae</taxon>
        <taxon>Pelagibacterium</taxon>
    </lineage>
</organism>
<dbReference type="InterPro" id="IPR006442">
    <property type="entry name" value="Antitoxin_Phd/YefM"/>
</dbReference>
<comment type="caution">
    <text evidence="3">The sequence shown here is derived from an EMBL/GenBank/DDBJ whole genome shotgun (WGS) entry which is preliminary data.</text>
</comment>
<protein>
    <recommendedName>
        <fullName evidence="2">Antitoxin</fullName>
    </recommendedName>
</protein>